<dbReference type="Proteomes" id="UP001055879">
    <property type="component" value="Linkage Group LG05"/>
</dbReference>
<evidence type="ECO:0000313" key="2">
    <source>
        <dbReference type="Proteomes" id="UP001055879"/>
    </source>
</evidence>
<proteinExistence type="predicted"/>
<protein>
    <submittedName>
        <fullName evidence="1">Uncharacterized protein</fullName>
    </submittedName>
</protein>
<reference evidence="1 2" key="2">
    <citation type="journal article" date="2022" name="Mol. Ecol. Resour.">
        <title>The genomes of chicory, endive, great burdock and yacon provide insights into Asteraceae paleo-polyploidization history and plant inulin production.</title>
        <authorList>
            <person name="Fan W."/>
            <person name="Wang S."/>
            <person name="Wang H."/>
            <person name="Wang A."/>
            <person name="Jiang F."/>
            <person name="Liu H."/>
            <person name="Zhao H."/>
            <person name="Xu D."/>
            <person name="Zhang Y."/>
        </authorList>
    </citation>
    <scope>NUCLEOTIDE SEQUENCE [LARGE SCALE GENOMIC DNA]</scope>
    <source>
        <strain evidence="2">cv. Niubang</strain>
    </source>
</reference>
<reference evidence="2" key="1">
    <citation type="journal article" date="2022" name="Mol. Ecol. Resour.">
        <title>The genomes of chicory, endive, great burdock and yacon provide insights into Asteraceae palaeo-polyploidization history and plant inulin production.</title>
        <authorList>
            <person name="Fan W."/>
            <person name="Wang S."/>
            <person name="Wang H."/>
            <person name="Wang A."/>
            <person name="Jiang F."/>
            <person name="Liu H."/>
            <person name="Zhao H."/>
            <person name="Xu D."/>
            <person name="Zhang Y."/>
        </authorList>
    </citation>
    <scope>NUCLEOTIDE SEQUENCE [LARGE SCALE GENOMIC DNA]</scope>
    <source>
        <strain evidence="2">cv. Niubang</strain>
    </source>
</reference>
<dbReference type="EMBL" id="CM042051">
    <property type="protein sequence ID" value="KAI3729733.1"/>
    <property type="molecule type" value="Genomic_DNA"/>
</dbReference>
<keyword evidence="2" id="KW-1185">Reference proteome</keyword>
<organism evidence="1 2">
    <name type="scientific">Arctium lappa</name>
    <name type="common">Greater burdock</name>
    <name type="synonym">Lappa major</name>
    <dbReference type="NCBI Taxonomy" id="4217"/>
    <lineage>
        <taxon>Eukaryota</taxon>
        <taxon>Viridiplantae</taxon>
        <taxon>Streptophyta</taxon>
        <taxon>Embryophyta</taxon>
        <taxon>Tracheophyta</taxon>
        <taxon>Spermatophyta</taxon>
        <taxon>Magnoliopsida</taxon>
        <taxon>eudicotyledons</taxon>
        <taxon>Gunneridae</taxon>
        <taxon>Pentapetalae</taxon>
        <taxon>asterids</taxon>
        <taxon>campanulids</taxon>
        <taxon>Asterales</taxon>
        <taxon>Asteraceae</taxon>
        <taxon>Carduoideae</taxon>
        <taxon>Cardueae</taxon>
        <taxon>Arctiinae</taxon>
        <taxon>Arctium</taxon>
    </lineage>
</organism>
<accession>A0ACB9C686</accession>
<comment type="caution">
    <text evidence="1">The sequence shown here is derived from an EMBL/GenBank/DDBJ whole genome shotgun (WGS) entry which is preliminary data.</text>
</comment>
<name>A0ACB9C686_ARCLA</name>
<sequence>MLLAKQQEAGKALMAEDEYWLDHSDEEEEDEERDEAVNICLMGKQESDDEADSEEDAKDEYYELKSKLRKSELHVYELTKMHSSCTEENKTLIAKLKSLEEKLYKLGQTEQTIHLNKPKEEIEKWGIGYKNPQCIQKGISKVPALYDHLSLKLARRIPEFKTFWTRLSEKDEADETEKRLKSSKVHLPFYYAKMNNSYNENPIYQKKKSLSNDFFQSYFEKEMEAKPIQGKLYVPPLVLERKISELENSLTDERLLMNIEQFFFSNVFKNFILSKSSKSEDMFGSSNKGFDFLNSDGGLDDCSNQFDFNERLPKHSSFVVKSLDKTSMPVNSAKSTKVDNSVSVKAKHAKDLSKQRPEVKSQWQPKQKLDKTVKLFCSVNCSKTSPSKDVLIADVAILNSKLAVSRKQYTMRQLFQLSLSAKKSSIYDKHVSTSCQDSEDWFANYHVHSSDYKASNNFQKKKGPNFKWVPKSCAKIVGPKFQWVPKANSVLQAHKV</sequence>
<gene>
    <name evidence="1" type="ORF">L6452_18398</name>
</gene>
<evidence type="ECO:0000313" key="1">
    <source>
        <dbReference type="EMBL" id="KAI3729733.1"/>
    </source>
</evidence>